<protein>
    <submittedName>
        <fullName evidence="2">Uncharacterized protein</fullName>
    </submittedName>
</protein>
<proteinExistence type="predicted"/>
<keyword evidence="3" id="KW-1185">Reference proteome</keyword>
<evidence type="ECO:0000313" key="3">
    <source>
        <dbReference type="Proteomes" id="UP001174210"/>
    </source>
</evidence>
<gene>
    <name evidence="2" type="ORF">P5G59_12130</name>
</gene>
<reference evidence="2" key="1">
    <citation type="submission" date="2023-03" db="EMBL/GenBank/DDBJ databases">
        <title>MT1 and MT2 Draft Genomes of Novel Species.</title>
        <authorList>
            <person name="Venkateswaran K."/>
        </authorList>
    </citation>
    <scope>NUCLEOTIDE SEQUENCE</scope>
    <source>
        <strain evidence="2">F6_8S_P_1A</strain>
    </source>
</reference>
<name>A0ABT8IYK9_9MICO</name>
<comment type="caution">
    <text evidence="2">The sequence shown here is derived from an EMBL/GenBank/DDBJ whole genome shotgun (WGS) entry which is preliminary data.</text>
</comment>
<accession>A0ABT8IYK9</accession>
<sequence>MTDQRDEQEPITGNDPTNGLAGDLRATTAVPSSRSGTRASSRR</sequence>
<organism evidence="2 3">
    <name type="scientific">Leifsonia virtsii</name>
    <dbReference type="NCBI Taxonomy" id="3035915"/>
    <lineage>
        <taxon>Bacteria</taxon>
        <taxon>Bacillati</taxon>
        <taxon>Actinomycetota</taxon>
        <taxon>Actinomycetes</taxon>
        <taxon>Micrococcales</taxon>
        <taxon>Microbacteriaceae</taxon>
        <taxon>Leifsonia</taxon>
    </lineage>
</organism>
<evidence type="ECO:0000313" key="2">
    <source>
        <dbReference type="EMBL" id="MDN4597893.1"/>
    </source>
</evidence>
<feature type="region of interest" description="Disordered" evidence="1">
    <location>
        <begin position="1"/>
        <end position="43"/>
    </location>
</feature>
<feature type="compositionally biased region" description="Low complexity" evidence="1">
    <location>
        <begin position="32"/>
        <end position="43"/>
    </location>
</feature>
<dbReference type="Proteomes" id="UP001174210">
    <property type="component" value="Unassembled WGS sequence"/>
</dbReference>
<dbReference type="RefSeq" id="WP_301219245.1">
    <property type="nucleotide sequence ID" value="NZ_JAROCB010000003.1"/>
</dbReference>
<dbReference type="EMBL" id="JAROCB010000003">
    <property type="protein sequence ID" value="MDN4597893.1"/>
    <property type="molecule type" value="Genomic_DNA"/>
</dbReference>
<evidence type="ECO:0000256" key="1">
    <source>
        <dbReference type="SAM" id="MobiDB-lite"/>
    </source>
</evidence>